<dbReference type="GO" id="GO:1990904">
    <property type="term" value="C:ribonucleoprotein complex"/>
    <property type="evidence" value="ECO:0007669"/>
    <property type="project" value="UniProtKB-KW"/>
</dbReference>
<dbReference type="InterPro" id="IPR018254">
    <property type="entry name" value="Ribosomal_uL29_CS"/>
</dbReference>
<dbReference type="RefSeq" id="WP_009885843.1">
    <property type="nucleotide sequence ID" value="NC_018497.1"/>
</dbReference>
<dbReference type="CDD" id="cd00427">
    <property type="entry name" value="Ribosomal_L29_HIP"/>
    <property type="match status" value="1"/>
</dbReference>
<evidence type="ECO:0000256" key="4">
    <source>
        <dbReference type="ARBA" id="ARBA00035204"/>
    </source>
</evidence>
<dbReference type="SUPFAM" id="SSF46561">
    <property type="entry name" value="Ribosomal protein L29 (L29p)"/>
    <property type="match status" value="1"/>
</dbReference>
<gene>
    <name evidence="5" type="primary">rpmC</name>
    <name evidence="7" type="ORF">CM1_00930</name>
</gene>
<keyword evidence="2 5" id="KW-0689">Ribosomal protein</keyword>
<dbReference type="InterPro" id="IPR050063">
    <property type="entry name" value="Ribosomal_protein_uL29"/>
</dbReference>
<keyword evidence="3 5" id="KW-0687">Ribonucleoprotein</keyword>
<proteinExistence type="inferred from homology"/>
<dbReference type="Pfam" id="PF00831">
    <property type="entry name" value="Ribosomal_L29"/>
    <property type="match status" value="1"/>
</dbReference>
<feature type="compositionally biased region" description="Basic residues" evidence="6">
    <location>
        <begin position="186"/>
        <end position="200"/>
    </location>
</feature>
<evidence type="ECO:0000313" key="7">
    <source>
        <dbReference type="EMBL" id="AFQ03972.1"/>
    </source>
</evidence>
<sequence>MTIAKELKQKSNEELVKLVIKLKGELLEYRFKLAHGELDKPHLIAKVRKLLAVVLTILTERKLNWQVEKDKYKLLSRKTNELIVNSWKQKLSTKPESKQETKKAEVKPKVESKPESKQETKKAEVKPLKQETKKVEVKPKVEPKPLKQETKKVEARIETKTKVESKPLKQEVKKVEAKKSVSKPQKPVKAKMIKTKEKKQ</sequence>
<feature type="compositionally biased region" description="Basic and acidic residues" evidence="6">
    <location>
        <begin position="93"/>
        <end position="179"/>
    </location>
</feature>
<dbReference type="InterPro" id="IPR036049">
    <property type="entry name" value="Ribosomal_uL29_sf"/>
</dbReference>
<reference evidence="7 8" key="1">
    <citation type="journal article" date="2012" name="J. Bacteriol.">
        <title>Draft Genome Sequences of Four Axenic Mycoplasma genitalium Strains Isolated from Denmark, Japan, and Australia.</title>
        <authorList>
            <person name="McGowin C.L."/>
            <person name="Ma L."/>
            <person name="Jensen J.S."/>
            <person name="Mancuso M.M."/>
            <person name="Hamasuna R."/>
            <person name="Adegboye D."/>
            <person name="Martin D.H."/>
        </authorList>
    </citation>
    <scope>NUCLEOTIDE SEQUENCE [LARGE SCALE GENOMIC DNA]</scope>
    <source>
        <strain evidence="7 8">M6320</strain>
    </source>
</reference>
<evidence type="ECO:0000256" key="6">
    <source>
        <dbReference type="SAM" id="MobiDB-lite"/>
    </source>
</evidence>
<protein>
    <recommendedName>
        <fullName evidence="4 5">Large ribosomal subunit protein uL29</fullName>
    </recommendedName>
</protein>
<dbReference type="GO" id="GO:0005840">
    <property type="term" value="C:ribosome"/>
    <property type="evidence" value="ECO:0007669"/>
    <property type="project" value="UniProtKB-KW"/>
</dbReference>
<dbReference type="GO" id="GO:0006412">
    <property type="term" value="P:translation"/>
    <property type="evidence" value="ECO:0007669"/>
    <property type="project" value="UniProtKB-UniRule"/>
</dbReference>
<dbReference type="AlphaFoldDB" id="A0ABC7ZIK0"/>
<evidence type="ECO:0000313" key="8">
    <source>
        <dbReference type="Proteomes" id="UP000005254"/>
    </source>
</evidence>
<evidence type="ECO:0000256" key="3">
    <source>
        <dbReference type="ARBA" id="ARBA00023274"/>
    </source>
</evidence>
<evidence type="ECO:0000256" key="1">
    <source>
        <dbReference type="ARBA" id="ARBA00009254"/>
    </source>
</evidence>
<dbReference type="NCBIfam" id="TIGR00012">
    <property type="entry name" value="L29"/>
    <property type="match status" value="1"/>
</dbReference>
<dbReference type="Proteomes" id="UP000005254">
    <property type="component" value="Chromosome"/>
</dbReference>
<evidence type="ECO:0000256" key="5">
    <source>
        <dbReference type="HAMAP-Rule" id="MF_00374"/>
    </source>
</evidence>
<dbReference type="PANTHER" id="PTHR10916:SF0">
    <property type="entry name" value="LARGE RIBOSOMAL SUBUNIT PROTEIN UL29C"/>
    <property type="match status" value="1"/>
</dbReference>
<evidence type="ECO:0000256" key="2">
    <source>
        <dbReference type="ARBA" id="ARBA00022980"/>
    </source>
</evidence>
<organism evidence="7 8">
    <name type="scientific">Mycoplasmoides genitalium M6320</name>
    <dbReference type="NCBI Taxonomy" id="662945"/>
    <lineage>
        <taxon>Bacteria</taxon>
        <taxon>Bacillati</taxon>
        <taxon>Mycoplasmatota</taxon>
        <taxon>Mycoplasmoidales</taxon>
        <taxon>Mycoplasmoidaceae</taxon>
        <taxon>Mycoplasmoides</taxon>
    </lineage>
</organism>
<dbReference type="SMR" id="A0ABC7ZIK0"/>
<dbReference type="EMBL" id="CP003772">
    <property type="protein sequence ID" value="AFQ03972.1"/>
    <property type="molecule type" value="Genomic_DNA"/>
</dbReference>
<dbReference type="GeneID" id="99646990"/>
<dbReference type="HAMAP" id="MF_00374">
    <property type="entry name" value="Ribosomal_uL29"/>
    <property type="match status" value="1"/>
</dbReference>
<dbReference type="PROSITE" id="PS00579">
    <property type="entry name" value="RIBOSOMAL_L29"/>
    <property type="match status" value="1"/>
</dbReference>
<dbReference type="PANTHER" id="PTHR10916">
    <property type="entry name" value="60S RIBOSOMAL PROTEIN L35/50S RIBOSOMAL PROTEIN L29"/>
    <property type="match status" value="1"/>
</dbReference>
<name>A0ABC7ZIK0_MYCGT</name>
<dbReference type="InterPro" id="IPR001854">
    <property type="entry name" value="Ribosomal_uL29"/>
</dbReference>
<feature type="region of interest" description="Disordered" evidence="6">
    <location>
        <begin position="92"/>
        <end position="200"/>
    </location>
</feature>
<dbReference type="Gene3D" id="1.10.287.310">
    <property type="match status" value="1"/>
</dbReference>
<comment type="similarity">
    <text evidence="1 5">Belongs to the universal ribosomal protein uL29 family.</text>
</comment>
<dbReference type="KEGG" id="mgx:CM1_00930"/>
<accession>A0ABC7ZIK0</accession>